<comment type="subunit">
    <text evidence="1">Self-associates forming complexes of several hundred monomers.</text>
</comment>
<gene>
    <name evidence="6" type="ORF">DdX_17595</name>
</gene>
<evidence type="ECO:0000256" key="4">
    <source>
        <dbReference type="SAM" id="MobiDB-lite"/>
    </source>
</evidence>
<proteinExistence type="predicted"/>
<evidence type="ECO:0000256" key="3">
    <source>
        <dbReference type="ARBA" id="ARBA00025466"/>
    </source>
</evidence>
<sequence length="203" mass="23136">MEDVKTKDVDKFALFKKIQQNKALLFGKFSNTVTRGAKDAKWEEIRLELVAEGHPYFEDKTAKQIKDNLWTLSKSRTIAKVDQAKKTGSDGVTKFSDLDKLTLAILGVESPQVQGLNVPEAGADFDQSPSTSEKRQPSPWEIPKTPLAGNRKRKVISEDDPLDGEIKEQKLRKLRLENQLLELQIEEKHLDINKKRTDSPYYQ</sequence>
<dbReference type="EMBL" id="JAKKPZ010000196">
    <property type="protein sequence ID" value="KAI1698984.1"/>
    <property type="molecule type" value="Genomic_DNA"/>
</dbReference>
<evidence type="ECO:0000313" key="7">
    <source>
        <dbReference type="Proteomes" id="UP001201812"/>
    </source>
</evidence>
<comment type="function">
    <text evidence="3">Involved in transvection phenomena (= synapsis-dependent gene expression), where the synaptic pairing of chromosomes carrying genes with which zeste interacts influences the expression of these genes. Zeste binds to DNA and stimulates transcription from a nearby promoter.</text>
</comment>
<evidence type="ECO:0000256" key="2">
    <source>
        <dbReference type="ARBA" id="ARBA00016807"/>
    </source>
</evidence>
<evidence type="ECO:0000313" key="6">
    <source>
        <dbReference type="EMBL" id="KAI1698984.1"/>
    </source>
</evidence>
<dbReference type="GO" id="GO:0003677">
    <property type="term" value="F:DNA binding"/>
    <property type="evidence" value="ECO:0007669"/>
    <property type="project" value="UniProtKB-KW"/>
</dbReference>
<dbReference type="AlphaFoldDB" id="A0AAD4QYV7"/>
<evidence type="ECO:0000256" key="1">
    <source>
        <dbReference type="ARBA" id="ARBA00011764"/>
    </source>
</evidence>
<comment type="caution">
    <text evidence="6">The sequence shown here is derived from an EMBL/GenBank/DDBJ whole genome shotgun (WGS) entry which is preliminary data.</text>
</comment>
<evidence type="ECO:0000259" key="5">
    <source>
        <dbReference type="Pfam" id="PF13873"/>
    </source>
</evidence>
<accession>A0AAD4QYV7</accession>
<feature type="domain" description="Myb/SANT-like DNA-binding" evidence="5">
    <location>
        <begin position="13"/>
        <end position="75"/>
    </location>
</feature>
<protein>
    <recommendedName>
        <fullName evidence="2">Regulatory protein zeste</fullName>
    </recommendedName>
</protein>
<dbReference type="Proteomes" id="UP001201812">
    <property type="component" value="Unassembled WGS sequence"/>
</dbReference>
<reference evidence="6" key="1">
    <citation type="submission" date="2022-01" db="EMBL/GenBank/DDBJ databases">
        <title>Genome Sequence Resource for Two Populations of Ditylenchus destructor, the Migratory Endoparasitic Phytonematode.</title>
        <authorList>
            <person name="Zhang H."/>
            <person name="Lin R."/>
            <person name="Xie B."/>
        </authorList>
    </citation>
    <scope>NUCLEOTIDE SEQUENCE</scope>
    <source>
        <strain evidence="6">BazhouSP</strain>
    </source>
</reference>
<organism evidence="6 7">
    <name type="scientific">Ditylenchus destructor</name>
    <dbReference type="NCBI Taxonomy" id="166010"/>
    <lineage>
        <taxon>Eukaryota</taxon>
        <taxon>Metazoa</taxon>
        <taxon>Ecdysozoa</taxon>
        <taxon>Nematoda</taxon>
        <taxon>Chromadorea</taxon>
        <taxon>Rhabditida</taxon>
        <taxon>Tylenchina</taxon>
        <taxon>Tylenchomorpha</taxon>
        <taxon>Sphaerularioidea</taxon>
        <taxon>Anguinidae</taxon>
        <taxon>Anguininae</taxon>
        <taxon>Ditylenchus</taxon>
    </lineage>
</organism>
<name>A0AAD4QYV7_9BILA</name>
<dbReference type="InterPro" id="IPR028002">
    <property type="entry name" value="Myb_DNA-bind_5"/>
</dbReference>
<dbReference type="Pfam" id="PF13873">
    <property type="entry name" value="Myb_DNA-bind_5"/>
    <property type="match status" value="1"/>
</dbReference>
<feature type="region of interest" description="Disordered" evidence="4">
    <location>
        <begin position="116"/>
        <end position="167"/>
    </location>
</feature>
<keyword evidence="6" id="KW-0238">DNA-binding</keyword>
<keyword evidence="7" id="KW-1185">Reference proteome</keyword>